<evidence type="ECO:0000313" key="3">
    <source>
        <dbReference type="Proteomes" id="UP000729402"/>
    </source>
</evidence>
<name>A0A8J5RQV1_ZIZPA</name>
<feature type="region of interest" description="Disordered" evidence="1">
    <location>
        <begin position="1"/>
        <end position="65"/>
    </location>
</feature>
<protein>
    <submittedName>
        <fullName evidence="2">Uncharacterized protein</fullName>
    </submittedName>
</protein>
<feature type="compositionally biased region" description="Low complexity" evidence="1">
    <location>
        <begin position="8"/>
        <end position="19"/>
    </location>
</feature>
<reference evidence="2" key="1">
    <citation type="journal article" date="2021" name="bioRxiv">
        <title>Whole Genome Assembly and Annotation of Northern Wild Rice, Zizania palustris L., Supports a Whole Genome Duplication in the Zizania Genus.</title>
        <authorList>
            <person name="Haas M."/>
            <person name="Kono T."/>
            <person name="Macchietto M."/>
            <person name="Millas R."/>
            <person name="McGilp L."/>
            <person name="Shao M."/>
            <person name="Duquette J."/>
            <person name="Hirsch C.N."/>
            <person name="Kimball J."/>
        </authorList>
    </citation>
    <scope>NUCLEOTIDE SEQUENCE</scope>
    <source>
        <tissue evidence="2">Fresh leaf tissue</tissue>
    </source>
</reference>
<gene>
    <name evidence="2" type="ORF">GUJ93_ZPchr0001g30322</name>
</gene>
<reference evidence="2" key="2">
    <citation type="submission" date="2021-02" db="EMBL/GenBank/DDBJ databases">
        <authorList>
            <person name="Kimball J.A."/>
            <person name="Haas M.W."/>
            <person name="Macchietto M."/>
            <person name="Kono T."/>
            <person name="Duquette J."/>
            <person name="Shao M."/>
        </authorList>
    </citation>
    <scope>NUCLEOTIDE SEQUENCE</scope>
    <source>
        <tissue evidence="2">Fresh leaf tissue</tissue>
    </source>
</reference>
<dbReference type="Proteomes" id="UP000729402">
    <property type="component" value="Unassembled WGS sequence"/>
</dbReference>
<dbReference type="EMBL" id="JAAALK010000288">
    <property type="protein sequence ID" value="KAG8052387.1"/>
    <property type="molecule type" value="Genomic_DNA"/>
</dbReference>
<accession>A0A8J5RQV1</accession>
<keyword evidence="3" id="KW-1185">Reference proteome</keyword>
<evidence type="ECO:0000256" key="1">
    <source>
        <dbReference type="SAM" id="MobiDB-lite"/>
    </source>
</evidence>
<evidence type="ECO:0000313" key="2">
    <source>
        <dbReference type="EMBL" id="KAG8052387.1"/>
    </source>
</evidence>
<dbReference type="AlphaFoldDB" id="A0A8J5RQV1"/>
<organism evidence="2 3">
    <name type="scientific">Zizania palustris</name>
    <name type="common">Northern wild rice</name>
    <dbReference type="NCBI Taxonomy" id="103762"/>
    <lineage>
        <taxon>Eukaryota</taxon>
        <taxon>Viridiplantae</taxon>
        <taxon>Streptophyta</taxon>
        <taxon>Embryophyta</taxon>
        <taxon>Tracheophyta</taxon>
        <taxon>Spermatophyta</taxon>
        <taxon>Magnoliopsida</taxon>
        <taxon>Liliopsida</taxon>
        <taxon>Poales</taxon>
        <taxon>Poaceae</taxon>
        <taxon>BOP clade</taxon>
        <taxon>Oryzoideae</taxon>
        <taxon>Oryzeae</taxon>
        <taxon>Zizaniinae</taxon>
        <taxon>Zizania</taxon>
    </lineage>
</organism>
<sequence>MAGEQPQASTTSAATLPTSRPLPFQVAGVADRSPLWPDPAPPRPDLASAWPDPAPLDLPLPPPPTPPPAAVGLAALDVAARRPFLAAAIGIPSLAATTGIPSLATVAGRPSLVAAVGSPSLATGAPSSAGLATAEAPSFLATGATLHGRQLAAGAPSSLTAGAPSSLAVDFPRADLVLPRPVLASAQPTRAFWPKAPPSVSTTTLSTPWLSSNAVVAATEHAATVAAARAGKRVVDANTDVTLS</sequence>
<proteinExistence type="predicted"/>
<feature type="compositionally biased region" description="Pro residues" evidence="1">
    <location>
        <begin position="52"/>
        <end position="65"/>
    </location>
</feature>
<comment type="caution">
    <text evidence="2">The sequence shown here is derived from an EMBL/GenBank/DDBJ whole genome shotgun (WGS) entry which is preliminary data.</text>
</comment>